<accession>A0ACC2WN32</accession>
<dbReference type="Proteomes" id="UP001243375">
    <property type="component" value="Unassembled WGS sequence"/>
</dbReference>
<evidence type="ECO:0000313" key="2">
    <source>
        <dbReference type="Proteomes" id="UP001243375"/>
    </source>
</evidence>
<protein>
    <submittedName>
        <fullName evidence="1">Uncharacterized protein</fullName>
    </submittedName>
</protein>
<sequence length="320" mass="35195">MKFTLSNFIRSQYTTVPQVVCPDLTGRVVIVTGSNTGLGYEAAKTFAQHNPSRLILAVRNTHAGHKAAQEIVEANGGKGTVPEVWELDLGRLQSVKDFGDCVNRELERLDVFVSNAGISTEKFVKTVDGFESTKTAHLPPMPHSPNFKPHLTIVSSAVHYWIHDVLPGMKEGRKDTLQCFQEEELFKPSDRYNETKAVNIMNAFILADLLCPDIIVNAVHPGLCHSSLMRESVGLKGCLIGLLKLIAARSTEAGARNLVWAGTHDMPTGAYIHDCRVFEPSDFVLSTQGREIGAEIWDEMKVIWKEKVGVDADAIVQASS</sequence>
<evidence type="ECO:0000313" key="1">
    <source>
        <dbReference type="EMBL" id="KAJ9113047.1"/>
    </source>
</evidence>
<keyword evidence="2" id="KW-1185">Reference proteome</keyword>
<comment type="caution">
    <text evidence="1">The sequence shown here is derived from an EMBL/GenBank/DDBJ whole genome shotgun (WGS) entry which is preliminary data.</text>
</comment>
<reference evidence="1" key="1">
    <citation type="submission" date="2023-04" db="EMBL/GenBank/DDBJ databases">
        <title>Draft Genome sequencing of Naganishia species isolated from polar environments using Oxford Nanopore Technology.</title>
        <authorList>
            <person name="Leo P."/>
            <person name="Venkateswaran K."/>
        </authorList>
    </citation>
    <scope>NUCLEOTIDE SEQUENCE</scope>
    <source>
        <strain evidence="1">MNA-CCFEE 5425</strain>
    </source>
</reference>
<proteinExistence type="predicted"/>
<organism evidence="1 2">
    <name type="scientific">Naganishia vaughanmartiniae</name>
    <dbReference type="NCBI Taxonomy" id="1424756"/>
    <lineage>
        <taxon>Eukaryota</taxon>
        <taxon>Fungi</taxon>
        <taxon>Dikarya</taxon>
        <taxon>Basidiomycota</taxon>
        <taxon>Agaricomycotina</taxon>
        <taxon>Tremellomycetes</taxon>
        <taxon>Filobasidiales</taxon>
        <taxon>Filobasidiaceae</taxon>
        <taxon>Naganishia</taxon>
    </lineage>
</organism>
<name>A0ACC2WN32_9TREE</name>
<gene>
    <name evidence="1" type="ORF">QFC22_006143</name>
</gene>
<dbReference type="EMBL" id="JASBWU010000023">
    <property type="protein sequence ID" value="KAJ9113047.1"/>
    <property type="molecule type" value="Genomic_DNA"/>
</dbReference>